<sequence>MHARKIRYDDSFIAEKETKNVKDGANVASVNGSSTQYTASPARQLQQQLEAQYVDHAEAQPFEKYSGLSSISIIVASSLFMWGGLIALGLYIAR</sequence>
<protein>
    <submittedName>
        <fullName evidence="2">Uncharacterized protein</fullName>
    </submittedName>
</protein>
<feature type="transmembrane region" description="Helical" evidence="1">
    <location>
        <begin position="71"/>
        <end position="93"/>
    </location>
</feature>
<keyword evidence="1" id="KW-0472">Membrane</keyword>
<comment type="caution">
    <text evidence="2">The sequence shown here is derived from an EMBL/GenBank/DDBJ whole genome shotgun (WGS) entry which is preliminary data.</text>
</comment>
<name>A0ABN1AR82_9SPHN</name>
<accession>A0ABN1AR82</accession>
<keyword evidence="3" id="KW-1185">Reference proteome</keyword>
<dbReference type="RefSeq" id="WP_229953406.1">
    <property type="nucleotide sequence ID" value="NZ_BAAAEM010000003.1"/>
</dbReference>
<keyword evidence="1" id="KW-1133">Transmembrane helix</keyword>
<dbReference type="Proteomes" id="UP001500713">
    <property type="component" value="Unassembled WGS sequence"/>
</dbReference>
<evidence type="ECO:0000313" key="3">
    <source>
        <dbReference type="Proteomes" id="UP001500713"/>
    </source>
</evidence>
<reference evidence="2 3" key="1">
    <citation type="journal article" date="2019" name="Int. J. Syst. Evol. Microbiol.">
        <title>The Global Catalogue of Microorganisms (GCM) 10K type strain sequencing project: providing services to taxonomists for standard genome sequencing and annotation.</title>
        <authorList>
            <consortium name="The Broad Institute Genomics Platform"/>
            <consortium name="The Broad Institute Genome Sequencing Center for Infectious Disease"/>
            <person name="Wu L."/>
            <person name="Ma J."/>
        </authorList>
    </citation>
    <scope>NUCLEOTIDE SEQUENCE [LARGE SCALE GENOMIC DNA]</scope>
    <source>
        <strain evidence="2 3">JCM 14162</strain>
    </source>
</reference>
<organism evidence="2 3">
    <name type="scientific">Parasphingorhabdus litoris</name>
    <dbReference type="NCBI Taxonomy" id="394733"/>
    <lineage>
        <taxon>Bacteria</taxon>
        <taxon>Pseudomonadati</taxon>
        <taxon>Pseudomonadota</taxon>
        <taxon>Alphaproteobacteria</taxon>
        <taxon>Sphingomonadales</taxon>
        <taxon>Sphingomonadaceae</taxon>
        <taxon>Parasphingorhabdus</taxon>
    </lineage>
</organism>
<proteinExistence type="predicted"/>
<dbReference type="EMBL" id="BAAAEM010000003">
    <property type="protein sequence ID" value="GAA0482121.1"/>
    <property type="molecule type" value="Genomic_DNA"/>
</dbReference>
<evidence type="ECO:0000256" key="1">
    <source>
        <dbReference type="SAM" id="Phobius"/>
    </source>
</evidence>
<gene>
    <name evidence="2" type="ORF">GCM10009096_25550</name>
</gene>
<evidence type="ECO:0000313" key="2">
    <source>
        <dbReference type="EMBL" id="GAA0482121.1"/>
    </source>
</evidence>
<keyword evidence="1" id="KW-0812">Transmembrane</keyword>